<name>A0A9R1CYA4_9BACT</name>
<dbReference type="PANTHER" id="PTHR46797">
    <property type="entry name" value="HTH-TYPE TRANSCRIPTIONAL REGULATOR"/>
    <property type="match status" value="1"/>
</dbReference>
<dbReference type="Gene3D" id="2.60.120.10">
    <property type="entry name" value="Jelly Rolls"/>
    <property type="match status" value="1"/>
</dbReference>
<keyword evidence="4" id="KW-1185">Reference proteome</keyword>
<dbReference type="Pfam" id="PF01381">
    <property type="entry name" value="HTH_3"/>
    <property type="match status" value="1"/>
</dbReference>
<dbReference type="CDD" id="cd02209">
    <property type="entry name" value="cupin_XRE_C"/>
    <property type="match status" value="1"/>
</dbReference>
<dbReference type="Proteomes" id="UP000825483">
    <property type="component" value="Unassembled WGS sequence"/>
</dbReference>
<reference evidence="3" key="1">
    <citation type="journal article" date="2022" name="Int. J. Syst. Evol. Microbiol.">
        <title>Prevotella lacticifex sp. nov., isolated from the rumen of cows.</title>
        <authorList>
            <person name="Shinkai T."/>
            <person name="Ikeyama N."/>
            <person name="Kumagai M."/>
            <person name="Ohmori H."/>
            <person name="Sakamoto M."/>
            <person name="Ohkuma M."/>
            <person name="Mitsumori M."/>
        </authorList>
    </citation>
    <scope>NUCLEOTIDE SEQUENCE</scope>
    <source>
        <strain evidence="3">R5076</strain>
    </source>
</reference>
<keyword evidence="1" id="KW-0238">DNA-binding</keyword>
<dbReference type="SMART" id="SM00530">
    <property type="entry name" value="HTH_XRE"/>
    <property type="match status" value="1"/>
</dbReference>
<dbReference type="InterPro" id="IPR013096">
    <property type="entry name" value="Cupin_2"/>
</dbReference>
<dbReference type="SUPFAM" id="SSF47413">
    <property type="entry name" value="lambda repressor-like DNA-binding domains"/>
    <property type="match status" value="1"/>
</dbReference>
<dbReference type="GO" id="GO:0005829">
    <property type="term" value="C:cytosol"/>
    <property type="evidence" value="ECO:0007669"/>
    <property type="project" value="TreeGrafter"/>
</dbReference>
<dbReference type="PANTHER" id="PTHR46797:SF19">
    <property type="entry name" value="BLL2473 PROTEIN"/>
    <property type="match status" value="1"/>
</dbReference>
<dbReference type="SUPFAM" id="SSF51182">
    <property type="entry name" value="RmlC-like cupins"/>
    <property type="match status" value="1"/>
</dbReference>
<feature type="domain" description="HTH cro/C1-type" evidence="2">
    <location>
        <begin position="12"/>
        <end position="66"/>
    </location>
</feature>
<dbReference type="InterPro" id="IPR001387">
    <property type="entry name" value="Cro/C1-type_HTH"/>
</dbReference>
<dbReference type="GO" id="GO:0003677">
    <property type="term" value="F:DNA binding"/>
    <property type="evidence" value="ECO:0007669"/>
    <property type="project" value="UniProtKB-KW"/>
</dbReference>
<gene>
    <name evidence="3" type="ORF">PRLR5076_24800</name>
</gene>
<evidence type="ECO:0000256" key="1">
    <source>
        <dbReference type="ARBA" id="ARBA00023125"/>
    </source>
</evidence>
<dbReference type="RefSeq" id="WP_223925163.1">
    <property type="nucleotide sequence ID" value="NZ_BPTU01000002.1"/>
</dbReference>
<dbReference type="InterPro" id="IPR011051">
    <property type="entry name" value="RmlC_Cupin_sf"/>
</dbReference>
<dbReference type="InterPro" id="IPR014710">
    <property type="entry name" value="RmlC-like_jellyroll"/>
</dbReference>
<dbReference type="PROSITE" id="PS50943">
    <property type="entry name" value="HTH_CROC1"/>
    <property type="match status" value="1"/>
</dbReference>
<sequence>MEEAIKQIGDRLRGLRESLDLTTDEVAKAGGVTKEKYELMEAGETELSVSTLQKIAKAYNVELDALMFGEEPHMSSYFLTRRGKGLSVERRKAYQYQSLASGFRGRKADPFIVKVDPKPDDTFLQKNSHPGQEFDMVLGGRMELTIGSKVLTLDKGDSIIFDSTQPHCMRALDGKTVTFLAIIF</sequence>
<dbReference type="Gene3D" id="1.10.260.40">
    <property type="entry name" value="lambda repressor-like DNA-binding domains"/>
    <property type="match status" value="1"/>
</dbReference>
<evidence type="ECO:0000313" key="4">
    <source>
        <dbReference type="Proteomes" id="UP000825483"/>
    </source>
</evidence>
<dbReference type="GO" id="GO:0003700">
    <property type="term" value="F:DNA-binding transcription factor activity"/>
    <property type="evidence" value="ECO:0007669"/>
    <property type="project" value="TreeGrafter"/>
</dbReference>
<accession>A0A9R1CYA4</accession>
<dbReference type="EMBL" id="BPUB01000002">
    <property type="protein sequence ID" value="GJG59629.1"/>
    <property type="molecule type" value="Genomic_DNA"/>
</dbReference>
<proteinExistence type="predicted"/>
<dbReference type="Pfam" id="PF07883">
    <property type="entry name" value="Cupin_2"/>
    <property type="match status" value="1"/>
</dbReference>
<protein>
    <submittedName>
        <fullName evidence="3">Transcriptional regulator</fullName>
    </submittedName>
</protein>
<organism evidence="3 4">
    <name type="scientific">Prevotella lacticifex</name>
    <dbReference type="NCBI Taxonomy" id="2854755"/>
    <lineage>
        <taxon>Bacteria</taxon>
        <taxon>Pseudomonadati</taxon>
        <taxon>Bacteroidota</taxon>
        <taxon>Bacteroidia</taxon>
        <taxon>Bacteroidales</taxon>
        <taxon>Prevotellaceae</taxon>
        <taxon>Prevotella</taxon>
    </lineage>
</organism>
<dbReference type="InterPro" id="IPR050807">
    <property type="entry name" value="TransReg_Diox_bact_type"/>
</dbReference>
<evidence type="ECO:0000259" key="2">
    <source>
        <dbReference type="PROSITE" id="PS50943"/>
    </source>
</evidence>
<dbReference type="CDD" id="cd00093">
    <property type="entry name" value="HTH_XRE"/>
    <property type="match status" value="1"/>
</dbReference>
<dbReference type="AlphaFoldDB" id="A0A9R1CYA4"/>
<comment type="caution">
    <text evidence="3">The sequence shown here is derived from an EMBL/GenBank/DDBJ whole genome shotgun (WGS) entry which is preliminary data.</text>
</comment>
<dbReference type="InterPro" id="IPR010982">
    <property type="entry name" value="Lambda_DNA-bd_dom_sf"/>
</dbReference>
<dbReference type="GeneID" id="72466326"/>
<evidence type="ECO:0000313" key="3">
    <source>
        <dbReference type="EMBL" id="GJG59629.1"/>
    </source>
</evidence>